<feature type="signal peptide" evidence="6">
    <location>
        <begin position="1"/>
        <end position="20"/>
    </location>
</feature>
<gene>
    <name evidence="8" type="ORF">FSB_LOCUS2323</name>
</gene>
<dbReference type="PANTHER" id="PTHR45631">
    <property type="entry name" value="OS07G0107800 PROTEIN-RELATED"/>
    <property type="match status" value="1"/>
</dbReference>
<evidence type="ECO:0000256" key="3">
    <source>
        <dbReference type="ARBA" id="ARBA00022729"/>
    </source>
</evidence>
<feature type="chain" id="PRO_5014614763" description="Malectin-like domain-containing protein" evidence="6">
    <location>
        <begin position="21"/>
        <end position="521"/>
    </location>
</feature>
<keyword evidence="3 6" id="KW-0732">Signal</keyword>
<dbReference type="PANTHER" id="PTHR45631:SF212">
    <property type="entry name" value="PROTEIN KINASE DOMAIN-CONTAINING PROTEIN"/>
    <property type="match status" value="1"/>
</dbReference>
<organism evidence="8">
    <name type="scientific">Fagus sylvatica</name>
    <name type="common">Beechnut</name>
    <dbReference type="NCBI Taxonomy" id="28930"/>
    <lineage>
        <taxon>Eukaryota</taxon>
        <taxon>Viridiplantae</taxon>
        <taxon>Streptophyta</taxon>
        <taxon>Embryophyta</taxon>
        <taxon>Tracheophyta</taxon>
        <taxon>Spermatophyta</taxon>
        <taxon>Magnoliopsida</taxon>
        <taxon>eudicotyledons</taxon>
        <taxon>Gunneridae</taxon>
        <taxon>Pentapetalae</taxon>
        <taxon>rosids</taxon>
        <taxon>fabids</taxon>
        <taxon>Fagales</taxon>
        <taxon>Fagaceae</taxon>
        <taxon>Fagus</taxon>
    </lineage>
</organism>
<feature type="domain" description="Malectin-like" evidence="7">
    <location>
        <begin position="51"/>
        <end position="378"/>
    </location>
</feature>
<evidence type="ECO:0000256" key="2">
    <source>
        <dbReference type="ARBA" id="ARBA00022692"/>
    </source>
</evidence>
<protein>
    <recommendedName>
        <fullName evidence="7">Malectin-like domain-containing protein</fullName>
    </recommendedName>
</protein>
<evidence type="ECO:0000313" key="8">
    <source>
        <dbReference type="EMBL" id="SPC74441.1"/>
    </source>
</evidence>
<evidence type="ECO:0000256" key="6">
    <source>
        <dbReference type="SAM" id="SignalP"/>
    </source>
</evidence>
<evidence type="ECO:0000259" key="7">
    <source>
        <dbReference type="Pfam" id="PF12819"/>
    </source>
</evidence>
<dbReference type="AlphaFoldDB" id="A0A2N9EIB0"/>
<sequence length="521" mass="58605">MDGAPESALLLKAWLPFVLAIVILGNSRLAAGNNHYAGRKLNDEIPGFISIDCGATSDYLDEGTGLFYKSDTGFIDTGTNNYTSPECNSSNPDYGRLITNLRSFPNGTKNCYTLKPEQGKNKNYLIRAFFCYGNYDNKNEIPKFDVYVGVNYWATVEPSSVSNVVFPDIIHVPSSDTIFVCLINTGFGIPFISALELRPLEKSLYSIDMGALRFGWRYDMGTSRDKVFVRYKNDVYDRFWYTVNKFSNWVPINSSSSIDLQGNNNSYKPPTQVLRTAVQPPSYDQALRYEANNTDEFSKCYVCFHFAEIAKLAQGKKREFIIAVNGRNYTSKPITLDRSEPLSMCLNQIFEGHFSFSINATTGSDLPPILNAFEVYRVFSPLYKPTYTGDVAAIMDIKQTNRISRDDWQGDPCAPQKFSWSGLTCNSDDTPRITSLNLSSSKLTGEIATSLSNLTALQYLLERGDTIQDMWLEDIWVLIPKFHSWEVLSVSKDRNIAAVSLAKLGSKFSQTTVWLEVMKIS</sequence>
<keyword evidence="5" id="KW-0472">Membrane</keyword>
<proteinExistence type="predicted"/>
<dbReference type="Gene3D" id="3.80.10.10">
    <property type="entry name" value="Ribonuclease Inhibitor"/>
    <property type="match status" value="1"/>
</dbReference>
<dbReference type="Pfam" id="PF12819">
    <property type="entry name" value="Malectin_like"/>
    <property type="match status" value="1"/>
</dbReference>
<keyword evidence="4" id="KW-1133">Transmembrane helix</keyword>
<dbReference type="GO" id="GO:0016020">
    <property type="term" value="C:membrane"/>
    <property type="evidence" value="ECO:0007669"/>
    <property type="project" value="UniProtKB-SubCell"/>
</dbReference>
<evidence type="ECO:0000256" key="5">
    <source>
        <dbReference type="ARBA" id="ARBA00023136"/>
    </source>
</evidence>
<dbReference type="SUPFAM" id="SSF52058">
    <property type="entry name" value="L domain-like"/>
    <property type="match status" value="1"/>
</dbReference>
<dbReference type="InterPro" id="IPR024788">
    <property type="entry name" value="Malectin-like_Carb-bd_dom"/>
</dbReference>
<accession>A0A2N9EIB0</accession>
<name>A0A2N9EIB0_FAGSY</name>
<reference evidence="8" key="1">
    <citation type="submission" date="2018-02" db="EMBL/GenBank/DDBJ databases">
        <authorList>
            <person name="Cohen D.B."/>
            <person name="Kent A.D."/>
        </authorList>
    </citation>
    <scope>NUCLEOTIDE SEQUENCE</scope>
</reference>
<evidence type="ECO:0000256" key="1">
    <source>
        <dbReference type="ARBA" id="ARBA00004167"/>
    </source>
</evidence>
<keyword evidence="2" id="KW-0812">Transmembrane</keyword>
<dbReference type="InterPro" id="IPR032675">
    <property type="entry name" value="LRR_dom_sf"/>
</dbReference>
<comment type="subcellular location">
    <subcellularLocation>
        <location evidence="1">Membrane</location>
        <topology evidence="1">Single-pass membrane protein</topology>
    </subcellularLocation>
</comment>
<dbReference type="EMBL" id="OIVN01000110">
    <property type="protein sequence ID" value="SPC74441.1"/>
    <property type="molecule type" value="Genomic_DNA"/>
</dbReference>
<evidence type="ECO:0000256" key="4">
    <source>
        <dbReference type="ARBA" id="ARBA00022989"/>
    </source>
</evidence>